<dbReference type="EMBL" id="WBSM01000001">
    <property type="protein sequence ID" value="KAB8289067.1"/>
    <property type="molecule type" value="Genomic_DNA"/>
</dbReference>
<sequence length="325" mass="33969">MTGTVMAGTAVAARCMRTCAGKRKGGVMSAVSESVARRMTLGYLSEHYGCGLVPPFTANVTVTSLADDVRSVAPGALFVPRDGVDANMIEQAQERGAYAAVIPPTMRAACAACEIPLLVGDLDDRQLGAIAADMAGSPSSMLAVFAVTGGDADAIHANVRRVARLLHMLGNPVSVIDAAGSQSLERRLQLDYPLGILDVQRALAVCQEDGAAAVIVALDEATFRSGALSGVNVDVLGVDGMDSDPRKHDLGRAACGRYGFVMDKQTHLVGRTAESDQTAMQFPVEGDEGMADVKRASLAIAMVMAAGVRRSNIRNALRVSHDLSR</sequence>
<keyword evidence="2" id="KW-0131">Cell cycle</keyword>
<name>A0A6L4X4E6_9BIFI</name>
<protein>
    <submittedName>
        <fullName evidence="3">UDP-N-acetylmuramyl peptide synthase</fullName>
    </submittedName>
</protein>
<dbReference type="Gene3D" id="3.40.1390.10">
    <property type="entry name" value="MurE/MurF, N-terminal domain"/>
    <property type="match status" value="1"/>
</dbReference>
<dbReference type="SUPFAM" id="SSF63418">
    <property type="entry name" value="MurE/MurF N-terminal domain"/>
    <property type="match status" value="1"/>
</dbReference>
<evidence type="ECO:0000313" key="3">
    <source>
        <dbReference type="EMBL" id="KAB8289067.1"/>
    </source>
</evidence>
<evidence type="ECO:0000313" key="4">
    <source>
        <dbReference type="Proteomes" id="UP000482084"/>
    </source>
</evidence>
<evidence type="ECO:0000256" key="2">
    <source>
        <dbReference type="ARBA" id="ARBA00023306"/>
    </source>
</evidence>
<reference evidence="3 4" key="1">
    <citation type="submission" date="2019-10" db="EMBL/GenBank/DDBJ databases">
        <title>Characterization of the phylogenetic diversity of two novel species belonging to the genus Bifidobacterium: Bifidobacterium cebidarum sp. nov. and Bifidobacterium leontopitheci sp. nov.</title>
        <authorList>
            <person name="Lugli G.A."/>
            <person name="Duranti S."/>
            <person name="Milani C."/>
            <person name="Turroni F."/>
            <person name="Ventura M."/>
        </authorList>
    </citation>
    <scope>NUCLEOTIDE SEQUENCE [LARGE SCALE GENOMIC DNA]</scope>
    <source>
        <strain evidence="3 4">DSM 100688</strain>
    </source>
</reference>
<dbReference type="Proteomes" id="UP000482084">
    <property type="component" value="Unassembled WGS sequence"/>
</dbReference>
<dbReference type="GO" id="GO:0051301">
    <property type="term" value="P:cell division"/>
    <property type="evidence" value="ECO:0007669"/>
    <property type="project" value="UniProtKB-KW"/>
</dbReference>
<comment type="caution">
    <text evidence="3">The sequence shown here is derived from an EMBL/GenBank/DDBJ whole genome shotgun (WGS) entry which is preliminary data.</text>
</comment>
<organism evidence="3 4">
    <name type="scientific">Bifidobacterium ramosum</name>
    <dbReference type="NCBI Taxonomy" id="1798158"/>
    <lineage>
        <taxon>Bacteria</taxon>
        <taxon>Bacillati</taxon>
        <taxon>Actinomycetota</taxon>
        <taxon>Actinomycetes</taxon>
        <taxon>Bifidobacteriales</taxon>
        <taxon>Bifidobacteriaceae</taxon>
        <taxon>Bifidobacterium</taxon>
    </lineage>
</organism>
<evidence type="ECO:0000256" key="1">
    <source>
        <dbReference type="ARBA" id="ARBA00022618"/>
    </source>
</evidence>
<keyword evidence="1" id="KW-0132">Cell division</keyword>
<keyword evidence="4" id="KW-1185">Reference proteome</keyword>
<proteinExistence type="predicted"/>
<dbReference type="AlphaFoldDB" id="A0A6L4X4E6"/>
<accession>A0A6L4X4E6</accession>
<gene>
    <name evidence="3" type="ORF">DSM100688_0145</name>
</gene>
<dbReference type="InterPro" id="IPR035911">
    <property type="entry name" value="MurE/MurF_N"/>
</dbReference>